<comment type="caution">
    <text evidence="2">The sequence shown here is derived from an EMBL/GenBank/DDBJ whole genome shotgun (WGS) entry which is preliminary data.</text>
</comment>
<name>A0A8J5R7X3_ZIZPA</name>
<protein>
    <submittedName>
        <fullName evidence="2">Uncharacterized protein</fullName>
    </submittedName>
</protein>
<reference evidence="2" key="2">
    <citation type="submission" date="2021-02" db="EMBL/GenBank/DDBJ databases">
        <authorList>
            <person name="Kimball J.A."/>
            <person name="Haas M.W."/>
            <person name="Macchietto M."/>
            <person name="Kono T."/>
            <person name="Duquette J."/>
            <person name="Shao M."/>
        </authorList>
    </citation>
    <scope>NUCLEOTIDE SEQUENCE</scope>
    <source>
        <tissue evidence="2">Fresh leaf tissue</tissue>
    </source>
</reference>
<feature type="region of interest" description="Disordered" evidence="1">
    <location>
        <begin position="50"/>
        <end position="69"/>
    </location>
</feature>
<accession>A0A8J5R7X3</accession>
<proteinExistence type="predicted"/>
<organism evidence="2 3">
    <name type="scientific">Zizania palustris</name>
    <name type="common">Northern wild rice</name>
    <dbReference type="NCBI Taxonomy" id="103762"/>
    <lineage>
        <taxon>Eukaryota</taxon>
        <taxon>Viridiplantae</taxon>
        <taxon>Streptophyta</taxon>
        <taxon>Embryophyta</taxon>
        <taxon>Tracheophyta</taxon>
        <taxon>Spermatophyta</taxon>
        <taxon>Magnoliopsida</taxon>
        <taxon>Liliopsida</taxon>
        <taxon>Poales</taxon>
        <taxon>Poaceae</taxon>
        <taxon>BOP clade</taxon>
        <taxon>Oryzoideae</taxon>
        <taxon>Oryzeae</taxon>
        <taxon>Zizaniinae</taxon>
        <taxon>Zizania</taxon>
    </lineage>
</organism>
<sequence length="130" mass="14025">MSGRYCVECIEGFDVKWRFGCQGFRQCVAFLFWLVLFVQGGDVDRLSTAGDRGSSGELDAGGSGRPSEVWQDLKSARRDGARLGRMADYDGVSTGFARGRPGQAFARLEGIESGSGLLALGVALTDYSKR</sequence>
<dbReference type="AlphaFoldDB" id="A0A8J5R7X3"/>
<evidence type="ECO:0000313" key="2">
    <source>
        <dbReference type="EMBL" id="KAG8048416.1"/>
    </source>
</evidence>
<dbReference type="EMBL" id="JAAALK010000289">
    <property type="protein sequence ID" value="KAG8048416.1"/>
    <property type="molecule type" value="Genomic_DNA"/>
</dbReference>
<gene>
    <name evidence="2" type="ORF">GUJ93_ZPchr0009g1871</name>
</gene>
<reference evidence="2" key="1">
    <citation type="journal article" date="2021" name="bioRxiv">
        <title>Whole Genome Assembly and Annotation of Northern Wild Rice, Zizania palustris L., Supports a Whole Genome Duplication in the Zizania Genus.</title>
        <authorList>
            <person name="Haas M."/>
            <person name="Kono T."/>
            <person name="Macchietto M."/>
            <person name="Millas R."/>
            <person name="McGilp L."/>
            <person name="Shao M."/>
            <person name="Duquette J."/>
            <person name="Hirsch C.N."/>
            <person name="Kimball J."/>
        </authorList>
    </citation>
    <scope>NUCLEOTIDE SEQUENCE</scope>
    <source>
        <tissue evidence="2">Fresh leaf tissue</tissue>
    </source>
</reference>
<evidence type="ECO:0000256" key="1">
    <source>
        <dbReference type="SAM" id="MobiDB-lite"/>
    </source>
</evidence>
<evidence type="ECO:0000313" key="3">
    <source>
        <dbReference type="Proteomes" id="UP000729402"/>
    </source>
</evidence>
<dbReference type="Proteomes" id="UP000729402">
    <property type="component" value="Unassembled WGS sequence"/>
</dbReference>
<keyword evidence="3" id="KW-1185">Reference proteome</keyword>